<accession>A0A5B7XVE0</accession>
<dbReference type="Pfam" id="PF03372">
    <property type="entry name" value="Exo_endo_phos"/>
    <property type="match status" value="1"/>
</dbReference>
<dbReference type="RefSeq" id="WP_139591907.1">
    <property type="nucleotide sequence ID" value="NZ_CP040825.1"/>
</dbReference>
<dbReference type="OrthoDB" id="403989at2"/>
<dbReference type="SUPFAM" id="SSF56219">
    <property type="entry name" value="DNase I-like"/>
    <property type="match status" value="1"/>
</dbReference>
<dbReference type="AlphaFoldDB" id="A0A5B7XVE0"/>
<evidence type="ECO:0000313" key="3">
    <source>
        <dbReference type="Proteomes" id="UP000305457"/>
    </source>
</evidence>
<sequence>MKYKKTISTIISTTIVLGAAAYGAYYGFTKLNQKDNVANNQIVNDNKNSLNVSSAGYEKNYDHRIVSWNIYNFSNSTGQFNTNKLLNVATTLNLLQPDIVGLTEISFNDTKAIENIKSLLNKPYQSILGNSLNSTYPTKKESVAILYNPEAFELITSGTLNPENGYVRPLFYGRFKNKVNNKHLITIFGHFDSPDNGNGEENGALPGQGAWEEREAKLASNVFADLKRQFPDDDIVLGADTNIKTGNDKAFKQDSYILAYPQSYFVSKTDAEVFKTSLNGKGDGYSNPYDKWLIYDAGDSNFVYAKNSNQELEKYPFKFDVVNAFVNKYWDQQKSTELYLKSKKQKQPDSIYTIIKNVSDHAPIIIGYND</sequence>
<dbReference type="Gene3D" id="3.60.10.10">
    <property type="entry name" value="Endonuclease/exonuclease/phosphatase"/>
    <property type="match status" value="1"/>
</dbReference>
<dbReference type="GO" id="GO:0003824">
    <property type="term" value="F:catalytic activity"/>
    <property type="evidence" value="ECO:0007669"/>
    <property type="project" value="InterPro"/>
</dbReference>
<gene>
    <name evidence="2" type="ORF">FG904_00035</name>
</gene>
<evidence type="ECO:0000313" key="2">
    <source>
        <dbReference type="EMBL" id="QCZ36424.1"/>
    </source>
</evidence>
<dbReference type="KEGG" id="mnh:FG904_00035"/>
<dbReference type="Proteomes" id="UP000305457">
    <property type="component" value="Chromosome"/>
</dbReference>
<protein>
    <recommendedName>
        <fullName evidence="1">Endonuclease/exonuclease/phosphatase domain-containing protein</fullName>
    </recommendedName>
</protein>
<reference evidence="2 3" key="1">
    <citation type="submission" date="2019-06" db="EMBL/GenBank/DDBJ databases">
        <title>Mycoplasma sp. 2F1A isolated from ostrich.</title>
        <authorList>
            <person name="Spergser J."/>
        </authorList>
    </citation>
    <scope>NUCLEOTIDE SEQUENCE [LARGE SCALE GENOMIC DNA]</scope>
    <source>
        <strain evidence="2 3">2F1A</strain>
    </source>
</reference>
<dbReference type="NCBIfam" id="NF045851">
    <property type="entry name" value="mem_nucl_MnuA"/>
    <property type="match status" value="1"/>
</dbReference>
<dbReference type="InterPro" id="IPR036691">
    <property type="entry name" value="Endo/exonu/phosph_ase_sf"/>
</dbReference>
<name>A0A5B7XVE0_9MOLU</name>
<evidence type="ECO:0000259" key="1">
    <source>
        <dbReference type="Pfam" id="PF03372"/>
    </source>
</evidence>
<dbReference type="EMBL" id="CP040825">
    <property type="protein sequence ID" value="QCZ36424.1"/>
    <property type="molecule type" value="Genomic_DNA"/>
</dbReference>
<proteinExistence type="predicted"/>
<feature type="domain" description="Endonuclease/exonuclease/phosphatase" evidence="1">
    <location>
        <begin position="66"/>
        <end position="243"/>
    </location>
</feature>
<organism evidence="2 3">
    <name type="scientific">Mycoplasma nasistruthionis</name>
    <dbReference type="NCBI Taxonomy" id="353852"/>
    <lineage>
        <taxon>Bacteria</taxon>
        <taxon>Bacillati</taxon>
        <taxon>Mycoplasmatota</taxon>
        <taxon>Mollicutes</taxon>
        <taxon>Mycoplasmataceae</taxon>
        <taxon>Mycoplasma</taxon>
    </lineage>
</organism>
<dbReference type="InterPro" id="IPR005135">
    <property type="entry name" value="Endo/exonuclease/phosphatase"/>
</dbReference>